<evidence type="ECO:0000259" key="6">
    <source>
        <dbReference type="PROSITE" id="PS51078"/>
    </source>
</evidence>
<dbReference type="Pfam" id="PF09339">
    <property type="entry name" value="HTH_IclR"/>
    <property type="match status" value="1"/>
</dbReference>
<dbReference type="InterPro" id="IPR014757">
    <property type="entry name" value="Tscrpt_reg_IclR_C"/>
</dbReference>
<evidence type="ECO:0000256" key="4">
    <source>
        <dbReference type="SAM" id="MobiDB-lite"/>
    </source>
</evidence>
<dbReference type="InterPro" id="IPR036390">
    <property type="entry name" value="WH_DNA-bd_sf"/>
</dbReference>
<dbReference type="SUPFAM" id="SSF55781">
    <property type="entry name" value="GAF domain-like"/>
    <property type="match status" value="1"/>
</dbReference>
<dbReference type="PANTHER" id="PTHR30136:SF34">
    <property type="entry name" value="TRANSCRIPTIONAL REGULATOR"/>
    <property type="match status" value="1"/>
</dbReference>
<keyword evidence="8" id="KW-1185">Reference proteome</keyword>
<name>A0ABW3MVD8_9MICO</name>
<dbReference type="SUPFAM" id="SSF46785">
    <property type="entry name" value="Winged helix' DNA-binding domain"/>
    <property type="match status" value="1"/>
</dbReference>
<comment type="caution">
    <text evidence="7">The sequence shown here is derived from an EMBL/GenBank/DDBJ whole genome shotgun (WGS) entry which is preliminary data.</text>
</comment>
<proteinExistence type="predicted"/>
<keyword evidence="3" id="KW-0804">Transcription</keyword>
<dbReference type="PANTHER" id="PTHR30136">
    <property type="entry name" value="HELIX-TURN-HELIX TRANSCRIPTIONAL REGULATOR, ICLR FAMILY"/>
    <property type="match status" value="1"/>
</dbReference>
<dbReference type="PROSITE" id="PS51078">
    <property type="entry name" value="ICLR_ED"/>
    <property type="match status" value="1"/>
</dbReference>
<evidence type="ECO:0000313" key="8">
    <source>
        <dbReference type="Proteomes" id="UP001597046"/>
    </source>
</evidence>
<dbReference type="NCBIfam" id="TIGR02431">
    <property type="entry name" value="pcaR_pcaU"/>
    <property type="match status" value="1"/>
</dbReference>
<dbReference type="InterPro" id="IPR029016">
    <property type="entry name" value="GAF-like_dom_sf"/>
</dbReference>
<dbReference type="InterPro" id="IPR012794">
    <property type="entry name" value="PcaR_PcaU"/>
</dbReference>
<evidence type="ECO:0000259" key="5">
    <source>
        <dbReference type="PROSITE" id="PS51077"/>
    </source>
</evidence>
<dbReference type="InterPro" id="IPR005471">
    <property type="entry name" value="Tscrpt_reg_IclR_N"/>
</dbReference>
<evidence type="ECO:0000256" key="3">
    <source>
        <dbReference type="ARBA" id="ARBA00023163"/>
    </source>
</evidence>
<dbReference type="Gene3D" id="3.30.450.40">
    <property type="match status" value="1"/>
</dbReference>
<keyword evidence="1" id="KW-0805">Transcription regulation</keyword>
<evidence type="ECO:0000256" key="1">
    <source>
        <dbReference type="ARBA" id="ARBA00023015"/>
    </source>
</evidence>
<dbReference type="EMBL" id="JBHTKH010000001">
    <property type="protein sequence ID" value="MFD1053390.1"/>
    <property type="molecule type" value="Genomic_DNA"/>
</dbReference>
<feature type="domain" description="HTH iclR-type" evidence="5">
    <location>
        <begin position="11"/>
        <end position="71"/>
    </location>
</feature>
<dbReference type="Proteomes" id="UP001597046">
    <property type="component" value="Unassembled WGS sequence"/>
</dbReference>
<dbReference type="Pfam" id="PF01614">
    <property type="entry name" value="IclR_C"/>
    <property type="match status" value="1"/>
</dbReference>
<dbReference type="InterPro" id="IPR036388">
    <property type="entry name" value="WH-like_DNA-bd_sf"/>
</dbReference>
<sequence length="277" mass="29921">MSEPAAGGEMVRSVAKTLDVIRAFDAEHRDLTLSDVARRTGQTRASARRFLLSLESLGFVRSDGQLFSLTPRVLSLGHAFLSSLRLPDVAEPHLKNLTAQLGESTSASVFDGDDIVYVARVQARRIMAVEIRVGTRFPAYATSMGRAMLAFAPPVALDAYLRRVTLEPLTPLTVTDPTVLRDELARILERGWAVVDQELEIGLRSLAAPVFNPRGEAIAAINVSTTSASSGRFADEELARLLVGAAGAIGDDLRLARPEMADEPQRWGSPRSGSEQA</sequence>
<accession>A0ABW3MVD8</accession>
<evidence type="ECO:0000256" key="2">
    <source>
        <dbReference type="ARBA" id="ARBA00023125"/>
    </source>
</evidence>
<reference evidence="8" key="1">
    <citation type="journal article" date="2019" name="Int. J. Syst. Evol. Microbiol.">
        <title>The Global Catalogue of Microorganisms (GCM) 10K type strain sequencing project: providing services to taxonomists for standard genome sequencing and annotation.</title>
        <authorList>
            <consortium name="The Broad Institute Genomics Platform"/>
            <consortium name="The Broad Institute Genome Sequencing Center for Infectious Disease"/>
            <person name="Wu L."/>
            <person name="Ma J."/>
        </authorList>
    </citation>
    <scope>NUCLEOTIDE SEQUENCE [LARGE SCALE GENOMIC DNA]</scope>
    <source>
        <strain evidence="8">CCUG 57508</strain>
    </source>
</reference>
<dbReference type="Gene3D" id="1.10.10.10">
    <property type="entry name" value="Winged helix-like DNA-binding domain superfamily/Winged helix DNA-binding domain"/>
    <property type="match status" value="1"/>
</dbReference>
<dbReference type="InterPro" id="IPR050707">
    <property type="entry name" value="HTH_MetabolicPath_Reg"/>
</dbReference>
<feature type="region of interest" description="Disordered" evidence="4">
    <location>
        <begin position="257"/>
        <end position="277"/>
    </location>
</feature>
<keyword evidence="2" id="KW-0238">DNA-binding</keyword>
<gene>
    <name evidence="7" type="ORF">ACFQ2V_03655</name>
</gene>
<dbReference type="SMART" id="SM00346">
    <property type="entry name" value="HTH_ICLR"/>
    <property type="match status" value="1"/>
</dbReference>
<dbReference type="RefSeq" id="WP_386050787.1">
    <property type="nucleotide sequence ID" value="NZ_JBHTKH010000001.1"/>
</dbReference>
<feature type="domain" description="IclR-ED" evidence="6">
    <location>
        <begin position="72"/>
        <end position="255"/>
    </location>
</feature>
<organism evidence="7 8">
    <name type="scientific">Terrabacter terrigena</name>
    <dbReference type="NCBI Taxonomy" id="574718"/>
    <lineage>
        <taxon>Bacteria</taxon>
        <taxon>Bacillati</taxon>
        <taxon>Actinomycetota</taxon>
        <taxon>Actinomycetes</taxon>
        <taxon>Micrococcales</taxon>
        <taxon>Intrasporangiaceae</taxon>
        <taxon>Terrabacter</taxon>
    </lineage>
</organism>
<protein>
    <submittedName>
        <fullName evidence="7">IclR family transcriptional regulator C-terminal domain-containing protein</fullName>
    </submittedName>
</protein>
<evidence type="ECO:0000313" key="7">
    <source>
        <dbReference type="EMBL" id="MFD1053390.1"/>
    </source>
</evidence>
<dbReference type="PROSITE" id="PS51077">
    <property type="entry name" value="HTH_ICLR"/>
    <property type="match status" value="1"/>
</dbReference>